<comment type="caution">
    <text evidence="1">The sequence shown here is derived from an EMBL/GenBank/DDBJ whole genome shotgun (WGS) entry which is preliminary data.</text>
</comment>
<gene>
    <name evidence="1" type="ORF">MKZ38_000212</name>
</gene>
<organism evidence="1 2">
    <name type="scientific">Zalerion maritima</name>
    <dbReference type="NCBI Taxonomy" id="339359"/>
    <lineage>
        <taxon>Eukaryota</taxon>
        <taxon>Fungi</taxon>
        <taxon>Dikarya</taxon>
        <taxon>Ascomycota</taxon>
        <taxon>Pezizomycotina</taxon>
        <taxon>Sordariomycetes</taxon>
        <taxon>Lulworthiomycetidae</taxon>
        <taxon>Lulworthiales</taxon>
        <taxon>Lulworthiaceae</taxon>
        <taxon>Zalerion</taxon>
    </lineage>
</organism>
<sequence>MDASPLSSLIDHLRFAKKHPIRDVDLCWEVYEIFAPEIELLKQHASDISHAEEEIRLRKEGDSLDGILWDPMRASKTMFGREFPRVDELMWRVVGLKNILGCDAERRKGKDDDDYEGGGRGGGGGIDARHKVFEEYISRRSLEWSGRGFETLVVGVVVCSFDESVGTEKDVGELACMKVLRAEQKEVVLRFWNCVQKFSFQKLLAGEGTTGSLLGVEMMLRETSNLNLNWGGIGIGKLFLALQALLGATSELEGCGKDTGAIGKASTIALLLGERLLPALEALVVGGKDVNEVWKEYVEWVVERSVEGKCYREFRSGIGNGGSDFIEGERIPTPIRLYVLGKVTTVYKASCVNRAFDALDREEQRGLAEALGFYPDYHGLDDEGNTGNKEKDSSCMVEWRNMSAVMQEIFRSGRALDYVKPRFEALFRLVVRTYRKVEGETVKAPEGAGREGGGKGEGNIPRVAVVRDLGLVLKRIKAAPGQFRHGDDHVLGILRSAKVDDLEVRLAEERAICRKTTRDDGGTRASSAATRRIHYTAEDLRYFVDAVKSRVGSDGMDLALDTLLQSLQPDTTSSANGKNEIPDRDLTTKTLAKLITYLREKGVTVYNFGYSPSSPLGVGSGILNYAVRHAQSNYVGKPRYLSGDTPPILSGMADTLLHLYQSIASPRLPPTEHHAPGPSFKVLKHAKILDPIVPLSDTDAVASRFALCIPSRPSLVRLRLRKFGLSPLEEKVRAMLAGIGREVLGRKRLVWVWVEDMGDLGGKGVGVGGWAVVDASGVDVLPPVETKQTEGLENGTNRARLCVVREGVSRCLMLASRKIDDEGKEKLRLLAYLTTHFTPAGSMMLTTDKGDGERLHVSFVGNPDVRCDIKLGMNEERAVRKEIKVVYE</sequence>
<name>A0AAD5RTC7_9PEZI</name>
<protein>
    <submittedName>
        <fullName evidence="1">Uncharacterized protein</fullName>
    </submittedName>
</protein>
<dbReference type="EMBL" id="JAKWBI020000105">
    <property type="protein sequence ID" value="KAJ2902702.1"/>
    <property type="molecule type" value="Genomic_DNA"/>
</dbReference>
<reference evidence="1" key="1">
    <citation type="submission" date="2022-07" db="EMBL/GenBank/DDBJ databases">
        <title>Draft genome sequence of Zalerion maritima ATCC 34329, a (micro)plastics degrading marine fungus.</title>
        <authorList>
            <person name="Paco A."/>
            <person name="Goncalves M.F.M."/>
            <person name="Rocha-Santos T.A.P."/>
            <person name="Alves A."/>
        </authorList>
    </citation>
    <scope>NUCLEOTIDE SEQUENCE</scope>
    <source>
        <strain evidence="1">ATCC 34329</strain>
    </source>
</reference>
<dbReference type="Proteomes" id="UP001201980">
    <property type="component" value="Unassembled WGS sequence"/>
</dbReference>
<evidence type="ECO:0000313" key="2">
    <source>
        <dbReference type="Proteomes" id="UP001201980"/>
    </source>
</evidence>
<dbReference type="AlphaFoldDB" id="A0AAD5RTC7"/>
<keyword evidence="2" id="KW-1185">Reference proteome</keyword>
<evidence type="ECO:0000313" key="1">
    <source>
        <dbReference type="EMBL" id="KAJ2902702.1"/>
    </source>
</evidence>
<accession>A0AAD5RTC7</accession>
<proteinExistence type="predicted"/>